<name>A0A377DZX3_ECOLX</name>
<dbReference type="Gene3D" id="3.30.1490.330">
    <property type="match status" value="1"/>
</dbReference>
<keyword evidence="5" id="KW-0460">Magnesium</keyword>
<dbReference type="SUPFAM" id="SSF52440">
    <property type="entry name" value="PreATP-grasp domain"/>
    <property type="match status" value="1"/>
</dbReference>
<dbReference type="InterPro" id="IPR005494">
    <property type="entry name" value="GSPS_pre-ATP-grasp-like_dom"/>
</dbReference>
<evidence type="ECO:0000256" key="1">
    <source>
        <dbReference type="ARBA" id="ARBA00022598"/>
    </source>
</evidence>
<dbReference type="AlphaFoldDB" id="A0A377DZX3"/>
<feature type="domain" description="Glutathionylspermidine synthase pre-ATP-grasp-like" evidence="6">
    <location>
        <begin position="155"/>
        <end position="427"/>
    </location>
</feature>
<evidence type="ECO:0000313" key="7">
    <source>
        <dbReference type="EMBL" id="STM41160.1"/>
    </source>
</evidence>
<accession>A0A377DZX3</accession>
<sequence>MQDCIDDGNNADICARGWNNAKTAFYADVPKNMTQQNCQSKYENCYYDNVEQSWIPVVSGFLLSRVIRKDRDEPFVYNSGGSSFASRPVWRSTSGDYSWRSGSGKKESYSFGRLYHQKSVYRFSRRLWSFFQRPWALGRLIMLRHNVPVRRDLDQIAADNGFDFHIIDNEIYWDESRAYRFTLRQIEEQIEKPTAELHQMCLEVVDRAVKDEEILTQLAIPPLYWDVIAESWRARDPSLYGRMDFAWCGNAPVKLLEYNADTPTSLYESAYFQWLWLEDARRSGIIPRDADQYNAIQERLISRFSELYSREPFYFCCCQDTDEDRSTVLYLQDCAQQAGQESRFIYIEDLGLGVGGVLTDLDDNVIQRAFKLYPLEWMMRDDNGPLLRKRREQWVEPLWKSILSNKGLMPLLWRFFPGHPNFLHPGLRVKNRRLPLAKAMCVNRSTRAKAEMSPFSTARITSLTTLMVITPMNR</sequence>
<dbReference type="SUPFAM" id="SSF56059">
    <property type="entry name" value="Glutathione synthetase ATP-binding domain-like"/>
    <property type="match status" value="1"/>
</dbReference>
<keyword evidence="2" id="KW-0479">Metal-binding</keyword>
<dbReference type="GO" id="GO:0005524">
    <property type="term" value="F:ATP binding"/>
    <property type="evidence" value="ECO:0007669"/>
    <property type="project" value="UniProtKB-KW"/>
</dbReference>
<keyword evidence="1" id="KW-0436">Ligase</keyword>
<dbReference type="Pfam" id="PF03738">
    <property type="entry name" value="GSP_synth"/>
    <property type="match status" value="1"/>
</dbReference>
<protein>
    <submittedName>
        <fullName evidence="7">Glutathionylspermidine synthase YjfC</fullName>
    </submittedName>
</protein>
<evidence type="ECO:0000313" key="8">
    <source>
        <dbReference type="Proteomes" id="UP000254429"/>
    </source>
</evidence>
<evidence type="ECO:0000256" key="2">
    <source>
        <dbReference type="ARBA" id="ARBA00022723"/>
    </source>
</evidence>
<organism evidence="7 8">
    <name type="scientific">Escherichia coli</name>
    <dbReference type="NCBI Taxonomy" id="562"/>
    <lineage>
        <taxon>Bacteria</taxon>
        <taxon>Pseudomonadati</taxon>
        <taxon>Pseudomonadota</taxon>
        <taxon>Gammaproteobacteria</taxon>
        <taxon>Enterobacterales</taxon>
        <taxon>Enterobacteriaceae</taxon>
        <taxon>Escherichia</taxon>
    </lineage>
</organism>
<reference evidence="7 8" key="1">
    <citation type="submission" date="2018-06" db="EMBL/GenBank/DDBJ databases">
        <authorList>
            <consortium name="Pathogen Informatics"/>
            <person name="Doyle S."/>
        </authorList>
    </citation>
    <scope>NUCLEOTIDE SEQUENCE [LARGE SCALE GENOMIC DNA]</scope>
    <source>
        <strain evidence="7 8">NCTC8500</strain>
    </source>
</reference>
<dbReference type="InterPro" id="IPR016185">
    <property type="entry name" value="PreATP-grasp_dom_sf"/>
</dbReference>
<evidence type="ECO:0000256" key="3">
    <source>
        <dbReference type="ARBA" id="ARBA00022741"/>
    </source>
</evidence>
<keyword evidence="3" id="KW-0547">Nucleotide-binding</keyword>
<keyword evidence="4" id="KW-0067">ATP-binding</keyword>
<dbReference type="Proteomes" id="UP000254429">
    <property type="component" value="Unassembled WGS sequence"/>
</dbReference>
<proteinExistence type="predicted"/>
<dbReference type="Pfam" id="PF06693">
    <property type="entry name" value="DUF1190"/>
    <property type="match status" value="1"/>
</dbReference>
<evidence type="ECO:0000256" key="5">
    <source>
        <dbReference type="ARBA" id="ARBA00022842"/>
    </source>
</evidence>
<dbReference type="EMBL" id="UGFG01000001">
    <property type="protein sequence ID" value="STM41160.1"/>
    <property type="molecule type" value="Genomic_DNA"/>
</dbReference>
<evidence type="ECO:0000259" key="6">
    <source>
        <dbReference type="Pfam" id="PF03738"/>
    </source>
</evidence>
<gene>
    <name evidence="7" type="primary">gsp_3</name>
    <name evidence="7" type="ORF">NCTC8500_05038</name>
</gene>
<dbReference type="GO" id="GO:0016874">
    <property type="term" value="F:ligase activity"/>
    <property type="evidence" value="ECO:0007669"/>
    <property type="project" value="UniProtKB-KW"/>
</dbReference>
<evidence type="ECO:0000256" key="4">
    <source>
        <dbReference type="ARBA" id="ARBA00022840"/>
    </source>
</evidence>
<dbReference type="InterPro" id="IPR009576">
    <property type="entry name" value="Biofilm_formation_YgiB"/>
</dbReference>
<dbReference type="GO" id="GO:0046872">
    <property type="term" value="F:metal ion binding"/>
    <property type="evidence" value="ECO:0007669"/>
    <property type="project" value="UniProtKB-KW"/>
</dbReference>